<proteinExistence type="predicted"/>
<evidence type="ECO:0000313" key="3">
    <source>
        <dbReference type="Proteomes" id="UP000254123"/>
    </source>
</evidence>
<accession>A0A379LM72</accession>
<feature type="transmembrane region" description="Helical" evidence="1">
    <location>
        <begin position="89"/>
        <end position="106"/>
    </location>
</feature>
<name>A0A379LM72_9GAMM</name>
<organism evidence="2 3">
    <name type="scientific">Psychrobacter phenylpyruvicus</name>
    <dbReference type="NCBI Taxonomy" id="29432"/>
    <lineage>
        <taxon>Bacteria</taxon>
        <taxon>Pseudomonadati</taxon>
        <taxon>Pseudomonadota</taxon>
        <taxon>Gammaproteobacteria</taxon>
        <taxon>Moraxellales</taxon>
        <taxon>Moraxellaceae</taxon>
        <taxon>Psychrobacter</taxon>
    </lineage>
</organism>
<sequence length="259" mass="28703">MAILVILLILLLGYRINSEVDEKNYKLKRSAGWVSYVMLGADGAISVGIAISVLALIYIILLFIGSLLSLNILNLSLFESHITTLINNNYIKLIFSLIVLITSLIVNEIRLNLLDATPDLSALKKLDGMMNIIITALENASYLKISLSSGKVYVGVLLKEDFTSGPDETLIILPMLSGYRAKENLHMHLDCNYLEVYLKHGIVERIPKGICYNPECADTASMLIPVSEIESISFFDINIYQDFKIGGDTVGQFRALQTP</sequence>
<evidence type="ECO:0000256" key="1">
    <source>
        <dbReference type="SAM" id="Phobius"/>
    </source>
</evidence>
<keyword evidence="1" id="KW-0812">Transmembrane</keyword>
<reference evidence="2 3" key="1">
    <citation type="submission" date="2018-06" db="EMBL/GenBank/DDBJ databases">
        <authorList>
            <consortium name="Pathogen Informatics"/>
            <person name="Doyle S."/>
        </authorList>
    </citation>
    <scope>NUCLEOTIDE SEQUENCE [LARGE SCALE GENOMIC DNA]</scope>
    <source>
        <strain evidence="2 3">NCTC10526</strain>
    </source>
</reference>
<gene>
    <name evidence="2" type="ORF">NCTC10526_01220</name>
</gene>
<protein>
    <submittedName>
        <fullName evidence="2">Uncharacterized protein</fullName>
    </submittedName>
</protein>
<keyword evidence="1" id="KW-0472">Membrane</keyword>
<keyword evidence="1" id="KW-1133">Transmembrane helix</keyword>
<dbReference type="Proteomes" id="UP000254123">
    <property type="component" value="Unassembled WGS sequence"/>
</dbReference>
<evidence type="ECO:0000313" key="2">
    <source>
        <dbReference type="EMBL" id="SUD90874.1"/>
    </source>
</evidence>
<dbReference type="AlphaFoldDB" id="A0A379LM72"/>
<dbReference type="RefSeq" id="WP_028858074.1">
    <property type="nucleotide sequence ID" value="NZ_CAJHAQ010000001.1"/>
</dbReference>
<keyword evidence="3" id="KW-1185">Reference proteome</keyword>
<feature type="transmembrane region" description="Helical" evidence="1">
    <location>
        <begin position="44"/>
        <end position="68"/>
    </location>
</feature>
<dbReference type="EMBL" id="UGVC01000001">
    <property type="protein sequence ID" value="SUD90874.1"/>
    <property type="molecule type" value="Genomic_DNA"/>
</dbReference>